<accession>A0ABU5DX99</accession>
<organism evidence="2 3">
    <name type="scientific">Dongia rigui</name>
    <dbReference type="NCBI Taxonomy" id="940149"/>
    <lineage>
        <taxon>Bacteria</taxon>
        <taxon>Pseudomonadati</taxon>
        <taxon>Pseudomonadota</taxon>
        <taxon>Alphaproteobacteria</taxon>
        <taxon>Rhodospirillales</taxon>
        <taxon>Dongiaceae</taxon>
        <taxon>Dongia</taxon>
    </lineage>
</organism>
<feature type="domain" description="HTH marR-type" evidence="1">
    <location>
        <begin position="22"/>
        <end position="157"/>
    </location>
</feature>
<dbReference type="PANTHER" id="PTHR33164:SF104">
    <property type="entry name" value="TRANSCRIPTIONAL REGULATORY PROTEIN"/>
    <property type="match status" value="1"/>
</dbReference>
<dbReference type="PROSITE" id="PS50995">
    <property type="entry name" value="HTH_MARR_2"/>
    <property type="match status" value="1"/>
</dbReference>
<dbReference type="SMART" id="SM00347">
    <property type="entry name" value="HTH_MARR"/>
    <property type="match status" value="1"/>
</dbReference>
<dbReference type="PRINTS" id="PR00598">
    <property type="entry name" value="HTHMARR"/>
</dbReference>
<dbReference type="InterPro" id="IPR036388">
    <property type="entry name" value="WH-like_DNA-bd_sf"/>
</dbReference>
<dbReference type="SUPFAM" id="SSF46785">
    <property type="entry name" value="Winged helix' DNA-binding domain"/>
    <property type="match status" value="1"/>
</dbReference>
<dbReference type="Gene3D" id="1.10.10.10">
    <property type="entry name" value="Winged helix-like DNA-binding domain superfamily/Winged helix DNA-binding domain"/>
    <property type="match status" value="1"/>
</dbReference>
<dbReference type="RefSeq" id="WP_320500360.1">
    <property type="nucleotide sequence ID" value="NZ_JAXCLX010000001.1"/>
</dbReference>
<evidence type="ECO:0000313" key="3">
    <source>
        <dbReference type="Proteomes" id="UP001271769"/>
    </source>
</evidence>
<dbReference type="InterPro" id="IPR036390">
    <property type="entry name" value="WH_DNA-bd_sf"/>
</dbReference>
<evidence type="ECO:0000313" key="2">
    <source>
        <dbReference type="EMBL" id="MDY0871937.1"/>
    </source>
</evidence>
<dbReference type="InterPro" id="IPR000835">
    <property type="entry name" value="HTH_MarR-typ"/>
</dbReference>
<dbReference type="InterPro" id="IPR039422">
    <property type="entry name" value="MarR/SlyA-like"/>
</dbReference>
<dbReference type="PANTHER" id="PTHR33164">
    <property type="entry name" value="TRANSCRIPTIONAL REGULATOR, MARR FAMILY"/>
    <property type="match status" value="1"/>
</dbReference>
<protein>
    <submittedName>
        <fullName evidence="2">MarR family winged helix-turn-helix transcriptional regulator</fullName>
    </submittedName>
</protein>
<dbReference type="Proteomes" id="UP001271769">
    <property type="component" value="Unassembled WGS sequence"/>
</dbReference>
<reference evidence="2 3" key="1">
    <citation type="journal article" date="2013" name="Antonie Van Leeuwenhoek">
        <title>Dongia rigui sp. nov., isolated from freshwater of a large wetland in Korea.</title>
        <authorList>
            <person name="Baik K.S."/>
            <person name="Hwang Y.M."/>
            <person name="Choi J.S."/>
            <person name="Kwon J."/>
            <person name="Seong C.N."/>
        </authorList>
    </citation>
    <scope>NUCLEOTIDE SEQUENCE [LARGE SCALE GENOMIC DNA]</scope>
    <source>
        <strain evidence="2 3">04SU4-P</strain>
    </source>
</reference>
<name>A0ABU5DX99_9PROT</name>
<dbReference type="Pfam" id="PF12802">
    <property type="entry name" value="MarR_2"/>
    <property type="match status" value="1"/>
</dbReference>
<evidence type="ECO:0000259" key="1">
    <source>
        <dbReference type="PROSITE" id="PS50995"/>
    </source>
</evidence>
<keyword evidence="3" id="KW-1185">Reference proteome</keyword>
<comment type="caution">
    <text evidence="2">The sequence shown here is derived from an EMBL/GenBank/DDBJ whole genome shotgun (WGS) entry which is preliminary data.</text>
</comment>
<dbReference type="EMBL" id="JAXCLX010000001">
    <property type="protein sequence ID" value="MDY0871937.1"/>
    <property type="molecule type" value="Genomic_DNA"/>
</dbReference>
<proteinExistence type="predicted"/>
<gene>
    <name evidence="2" type="ORF">SMD31_08385</name>
</gene>
<sequence>METAPALAAASADHDAALCPFVVQAWARLLQVAPTLLATVEAELKQAGLPPTQWYDALAALERQPQQSLSPGEIEQQLLLTQCTTSRLIDRLVAEGYALRMVNPDDRRRQTVHLSPAGQALIARMWPVYAAAIKRHVGRKLAPDDAQVLIRILEKLA</sequence>